<protein>
    <recommendedName>
        <fullName evidence="3">DNA-directed RNA polymerase subunit alpha</fullName>
        <ecNumber evidence="2">2.7.7.6</ecNumber>
    </recommendedName>
    <alternativeName>
        <fullName evidence="9">RNA polymerase subunit alpha</fullName>
    </alternativeName>
    <alternativeName>
        <fullName evidence="8">Transcriptase subunit alpha</fullName>
    </alternativeName>
</protein>
<dbReference type="Pfam" id="PF01193">
    <property type="entry name" value="RNA_pol_L"/>
    <property type="match status" value="1"/>
</dbReference>
<gene>
    <name evidence="13" type="ORF">A2725_00415</name>
</gene>
<dbReference type="GO" id="GO:0005737">
    <property type="term" value="C:cytoplasm"/>
    <property type="evidence" value="ECO:0007669"/>
    <property type="project" value="UniProtKB-ARBA"/>
</dbReference>
<dbReference type="AlphaFoldDB" id="A0A1F6LL89"/>
<evidence type="ECO:0000256" key="11">
    <source>
        <dbReference type="SAM" id="MobiDB-lite"/>
    </source>
</evidence>
<keyword evidence="5" id="KW-0808">Transferase</keyword>
<dbReference type="Pfam" id="PF01000">
    <property type="entry name" value="RNA_pol_A_bac"/>
    <property type="match status" value="1"/>
</dbReference>
<dbReference type="GO" id="GO:0003899">
    <property type="term" value="F:DNA-directed RNA polymerase activity"/>
    <property type="evidence" value="ECO:0007669"/>
    <property type="project" value="UniProtKB-EC"/>
</dbReference>
<comment type="catalytic activity">
    <reaction evidence="10">
        <text>RNA(n) + a ribonucleoside 5'-triphosphate = RNA(n+1) + diphosphate</text>
        <dbReference type="Rhea" id="RHEA:21248"/>
        <dbReference type="Rhea" id="RHEA-COMP:14527"/>
        <dbReference type="Rhea" id="RHEA-COMP:17342"/>
        <dbReference type="ChEBI" id="CHEBI:33019"/>
        <dbReference type="ChEBI" id="CHEBI:61557"/>
        <dbReference type="ChEBI" id="CHEBI:140395"/>
        <dbReference type="EC" id="2.7.7.6"/>
    </reaction>
</comment>
<evidence type="ECO:0000259" key="12">
    <source>
        <dbReference type="SMART" id="SM00662"/>
    </source>
</evidence>
<feature type="compositionally biased region" description="Basic residues" evidence="11">
    <location>
        <begin position="254"/>
        <end position="265"/>
    </location>
</feature>
<evidence type="ECO:0000256" key="2">
    <source>
        <dbReference type="ARBA" id="ARBA00012418"/>
    </source>
</evidence>
<reference evidence="13 14" key="1">
    <citation type="journal article" date="2016" name="Nat. Commun.">
        <title>Thousands of microbial genomes shed light on interconnected biogeochemical processes in an aquifer system.</title>
        <authorList>
            <person name="Anantharaman K."/>
            <person name="Brown C.T."/>
            <person name="Hug L.A."/>
            <person name="Sharon I."/>
            <person name="Castelle C.J."/>
            <person name="Probst A.J."/>
            <person name="Thomas B.C."/>
            <person name="Singh A."/>
            <person name="Wilkins M.J."/>
            <person name="Karaoz U."/>
            <person name="Brodie E.L."/>
            <person name="Williams K.H."/>
            <person name="Hubbard S.S."/>
            <person name="Banfield J.F."/>
        </authorList>
    </citation>
    <scope>NUCLEOTIDE SEQUENCE [LARGE SCALE GENOMIC DNA]</scope>
</reference>
<dbReference type="GO" id="GO:0003677">
    <property type="term" value="F:DNA binding"/>
    <property type="evidence" value="ECO:0007669"/>
    <property type="project" value="InterPro"/>
</dbReference>
<dbReference type="CDD" id="cd06928">
    <property type="entry name" value="RNAP_alpha_NTD"/>
    <property type="match status" value="1"/>
</dbReference>
<evidence type="ECO:0000256" key="7">
    <source>
        <dbReference type="ARBA" id="ARBA00023163"/>
    </source>
</evidence>
<evidence type="ECO:0000313" key="13">
    <source>
        <dbReference type="EMBL" id="OGH60099.1"/>
    </source>
</evidence>
<comment type="similarity">
    <text evidence="1">Belongs to the RNA polymerase alpha chain family.</text>
</comment>
<comment type="caution">
    <text evidence="13">The sequence shown here is derived from an EMBL/GenBank/DDBJ whole genome shotgun (WGS) entry which is preliminary data.</text>
</comment>
<proteinExistence type="inferred from homology"/>
<dbReference type="Gene3D" id="2.170.120.12">
    <property type="entry name" value="DNA-directed RNA polymerase, insert domain"/>
    <property type="match status" value="1"/>
</dbReference>
<evidence type="ECO:0000256" key="8">
    <source>
        <dbReference type="ARBA" id="ARBA00032524"/>
    </source>
</evidence>
<dbReference type="GO" id="GO:0006351">
    <property type="term" value="P:DNA-templated transcription"/>
    <property type="evidence" value="ECO:0007669"/>
    <property type="project" value="InterPro"/>
</dbReference>
<accession>A0A1F6LL89</accession>
<keyword evidence="4 13" id="KW-0240">DNA-directed RNA polymerase</keyword>
<dbReference type="InterPro" id="IPR011262">
    <property type="entry name" value="DNA-dir_RNA_pol_insert"/>
</dbReference>
<dbReference type="FunFam" id="2.170.120.12:FF:000001">
    <property type="entry name" value="DNA-directed RNA polymerase subunit alpha"/>
    <property type="match status" value="1"/>
</dbReference>
<keyword evidence="7" id="KW-0804">Transcription</keyword>
<dbReference type="InterPro" id="IPR036643">
    <property type="entry name" value="RNApol_insert_sf"/>
</dbReference>
<evidence type="ECO:0000256" key="6">
    <source>
        <dbReference type="ARBA" id="ARBA00022695"/>
    </source>
</evidence>
<feature type="domain" description="DNA-directed RNA polymerase RpoA/D/Rpb3-type" evidence="12">
    <location>
        <begin position="20"/>
        <end position="228"/>
    </location>
</feature>
<evidence type="ECO:0000256" key="5">
    <source>
        <dbReference type="ARBA" id="ARBA00022679"/>
    </source>
</evidence>
<dbReference type="Proteomes" id="UP000177067">
    <property type="component" value="Unassembled WGS sequence"/>
</dbReference>
<dbReference type="GO" id="GO:0046983">
    <property type="term" value="F:protein dimerization activity"/>
    <property type="evidence" value="ECO:0007669"/>
    <property type="project" value="InterPro"/>
</dbReference>
<evidence type="ECO:0000256" key="4">
    <source>
        <dbReference type="ARBA" id="ARBA00022478"/>
    </source>
</evidence>
<evidence type="ECO:0000256" key="9">
    <source>
        <dbReference type="ARBA" id="ARBA00033070"/>
    </source>
</evidence>
<dbReference type="InterPro" id="IPR011773">
    <property type="entry name" value="DNA-dir_RpoA"/>
</dbReference>
<keyword evidence="6" id="KW-0548">Nucleotidyltransferase</keyword>
<evidence type="ECO:0000256" key="10">
    <source>
        <dbReference type="ARBA" id="ARBA00048552"/>
    </source>
</evidence>
<dbReference type="InterPro" id="IPR011263">
    <property type="entry name" value="DNA-dir_RNA_pol_RpoA/D/Rpb3"/>
</dbReference>
<feature type="region of interest" description="Disordered" evidence="11">
    <location>
        <begin position="234"/>
        <end position="265"/>
    </location>
</feature>
<sequence>MEKILLPTTIEFEETDRDNVGKMIVTPCHQGYGTTLGNALRRVLLSSLPGSAVESIKIKGVQHEFSAVNNVLEDVIQIILNIKQLAVKSHSTEPVVLSLLKKGVGDVTAADFEKNADIEIFNPNLKIATITDKDYTFDMEVIINQGQGYVSVGEKDTKNLDLGTIAIDSLFTPIRDVGYKVENTRVGDVTDYEKLTLIIETNGTISPKEAVAQTTSILMNHFTLILDATGPKTTIDDVKSEDESEVEVKEEKPKKAKKVKKDSKK</sequence>
<name>A0A1F6LL89_9BACT</name>
<organism evidence="13 14">
    <name type="scientific">Candidatus Magasanikbacteria bacterium RIFCSPHIGHO2_01_FULL_33_34</name>
    <dbReference type="NCBI Taxonomy" id="1798671"/>
    <lineage>
        <taxon>Bacteria</taxon>
        <taxon>Candidatus Magasanikiibacteriota</taxon>
    </lineage>
</organism>
<dbReference type="EMBL" id="MFPS01000003">
    <property type="protein sequence ID" value="OGH60099.1"/>
    <property type="molecule type" value="Genomic_DNA"/>
</dbReference>
<evidence type="ECO:0000256" key="1">
    <source>
        <dbReference type="ARBA" id="ARBA00007123"/>
    </source>
</evidence>
<dbReference type="SUPFAM" id="SSF56553">
    <property type="entry name" value="Insert subdomain of RNA polymerase alpha subunit"/>
    <property type="match status" value="1"/>
</dbReference>
<dbReference type="NCBIfam" id="NF003519">
    <property type="entry name" value="PRK05182.2-5"/>
    <property type="match status" value="1"/>
</dbReference>
<dbReference type="EC" id="2.7.7.6" evidence="2"/>
<evidence type="ECO:0000256" key="3">
    <source>
        <dbReference type="ARBA" id="ARBA00015972"/>
    </source>
</evidence>
<dbReference type="Gene3D" id="3.30.1360.10">
    <property type="entry name" value="RNA polymerase, RBP11-like subunit"/>
    <property type="match status" value="1"/>
</dbReference>
<evidence type="ECO:0000313" key="14">
    <source>
        <dbReference type="Proteomes" id="UP000177067"/>
    </source>
</evidence>
<dbReference type="NCBIfam" id="TIGR02027">
    <property type="entry name" value="rpoA"/>
    <property type="match status" value="1"/>
</dbReference>
<dbReference type="GO" id="GO:0000428">
    <property type="term" value="C:DNA-directed RNA polymerase complex"/>
    <property type="evidence" value="ECO:0007669"/>
    <property type="project" value="UniProtKB-KW"/>
</dbReference>
<dbReference type="InterPro" id="IPR036603">
    <property type="entry name" value="RBP11-like"/>
</dbReference>
<dbReference type="SMART" id="SM00662">
    <property type="entry name" value="RPOLD"/>
    <property type="match status" value="1"/>
</dbReference>
<dbReference type="SUPFAM" id="SSF55257">
    <property type="entry name" value="RBP11-like subunits of RNA polymerase"/>
    <property type="match status" value="1"/>
</dbReference>